<keyword evidence="1" id="KW-1133">Transmembrane helix</keyword>
<comment type="caution">
    <text evidence="2">The sequence shown here is derived from an EMBL/GenBank/DDBJ whole genome shotgun (WGS) entry which is preliminary data.</text>
</comment>
<keyword evidence="1" id="KW-0812">Transmembrane</keyword>
<evidence type="ECO:0000313" key="2">
    <source>
        <dbReference type="EMBL" id="GIJ57524.1"/>
    </source>
</evidence>
<dbReference type="Proteomes" id="UP000612585">
    <property type="component" value="Unassembled WGS sequence"/>
</dbReference>
<evidence type="ECO:0000256" key="1">
    <source>
        <dbReference type="SAM" id="Phobius"/>
    </source>
</evidence>
<organism evidence="2 3">
    <name type="scientific">Virgisporangium aurantiacum</name>
    <dbReference type="NCBI Taxonomy" id="175570"/>
    <lineage>
        <taxon>Bacteria</taxon>
        <taxon>Bacillati</taxon>
        <taxon>Actinomycetota</taxon>
        <taxon>Actinomycetes</taxon>
        <taxon>Micromonosporales</taxon>
        <taxon>Micromonosporaceae</taxon>
        <taxon>Virgisporangium</taxon>
    </lineage>
</organism>
<protein>
    <submittedName>
        <fullName evidence="2">Uncharacterized protein</fullName>
    </submittedName>
</protein>
<keyword evidence="1" id="KW-0472">Membrane</keyword>
<dbReference type="EMBL" id="BOPG01000032">
    <property type="protein sequence ID" value="GIJ57524.1"/>
    <property type="molecule type" value="Genomic_DNA"/>
</dbReference>
<keyword evidence="3" id="KW-1185">Reference proteome</keyword>
<sequence>MLDEQRMQVLLHEDPPGGVPESLVDLDRVFADGRRRRRRRHLLVTGGAGALALAVVAGLGVALPSTPAPTVRPAVPPARVTVAGFDPLLYLRIAPGWLPDGARTVMGPQMTAASQSVSYSVGDGDTPQSTDVTITMYAPGFTPFFLGPKTENQLDFSTSPTEPVGSAPARSYTIETHYKPGEPHTRPVLNGIVWQYEPGAYAVVGGQAPGTVEQNQTIWRRIAQQVRFDGSTPVPVDVTVAHVPPSLALISANRETRPNVTTMLVFNDESYLSGEGRSDGVSVAVVPTFLLTDNGGATAKDGRPLTPPEVRQVDGHQVYVLVTGDRLLVAMAYDGTHNVIVSAQGRAGGSVPISVEDAIAMLTSVRLIPDRADWTTDPIRD</sequence>
<gene>
    <name evidence="2" type="ORF">Vau01_050400</name>
</gene>
<accession>A0A8J3Z568</accession>
<dbReference type="RefSeq" id="WP_203996935.1">
    <property type="nucleotide sequence ID" value="NZ_BOPG01000032.1"/>
</dbReference>
<feature type="transmembrane region" description="Helical" evidence="1">
    <location>
        <begin position="42"/>
        <end position="63"/>
    </location>
</feature>
<reference evidence="2" key="1">
    <citation type="submission" date="2021-01" db="EMBL/GenBank/DDBJ databases">
        <title>Whole genome shotgun sequence of Virgisporangium aurantiacum NBRC 16421.</title>
        <authorList>
            <person name="Komaki H."/>
            <person name="Tamura T."/>
        </authorList>
    </citation>
    <scope>NUCLEOTIDE SEQUENCE</scope>
    <source>
        <strain evidence="2">NBRC 16421</strain>
    </source>
</reference>
<name>A0A8J3Z568_9ACTN</name>
<dbReference type="AlphaFoldDB" id="A0A8J3Z568"/>
<evidence type="ECO:0000313" key="3">
    <source>
        <dbReference type="Proteomes" id="UP000612585"/>
    </source>
</evidence>
<proteinExistence type="predicted"/>